<feature type="compositionally biased region" description="Low complexity" evidence="1">
    <location>
        <begin position="31"/>
        <end position="76"/>
    </location>
</feature>
<comment type="caution">
    <text evidence="3">The sequence shown here is derived from an EMBL/GenBank/DDBJ whole genome shotgun (WGS) entry which is preliminary data.</text>
</comment>
<sequence length="232" mass="23072">MTIMRVSGSYWATAAVGAALTLALAGCGQGTENAAQTAGDSGSSTTSETTQSSSPAPSSPAATSPAPSGDAGGATAKQQAPGQGSAECTTGHLKLSLGQGSGAAGTYYAPLRFTNISKEPCVIRGYPGVSYVAGDDGHQVGPAAYREGTKGAAVTLAPGQVAHATVGFVQVHNYDPAACKPTPVRGLRVYPPHETDSMFVRLSTARDGCASNDIPGHQLTVQTVAPGPGGRG</sequence>
<accession>A0A2V4B9T8</accession>
<evidence type="ECO:0000313" key="4">
    <source>
        <dbReference type="Proteomes" id="UP000249915"/>
    </source>
</evidence>
<dbReference type="PROSITE" id="PS51257">
    <property type="entry name" value="PROKAR_LIPOPROTEIN"/>
    <property type="match status" value="1"/>
</dbReference>
<dbReference type="Pfam" id="PF14016">
    <property type="entry name" value="DUF4232"/>
    <property type="match status" value="1"/>
</dbReference>
<feature type="chain" id="PRO_5043814512" evidence="2">
    <location>
        <begin position="26"/>
        <end position="232"/>
    </location>
</feature>
<organism evidence="3 4">
    <name type="scientific">Prauserella muralis</name>
    <dbReference type="NCBI Taxonomy" id="588067"/>
    <lineage>
        <taxon>Bacteria</taxon>
        <taxon>Bacillati</taxon>
        <taxon>Actinomycetota</taxon>
        <taxon>Actinomycetes</taxon>
        <taxon>Pseudonocardiales</taxon>
        <taxon>Pseudonocardiaceae</taxon>
        <taxon>Prauserella</taxon>
    </lineage>
</organism>
<gene>
    <name evidence="3" type="ORF">BAY60_05655</name>
</gene>
<protein>
    <submittedName>
        <fullName evidence="3">Uncharacterized protein</fullName>
    </submittedName>
</protein>
<name>A0A2V4B9T8_9PSEU</name>
<proteinExistence type="predicted"/>
<dbReference type="OrthoDB" id="3268346at2"/>
<evidence type="ECO:0000256" key="2">
    <source>
        <dbReference type="SAM" id="SignalP"/>
    </source>
</evidence>
<evidence type="ECO:0000256" key="1">
    <source>
        <dbReference type="SAM" id="MobiDB-lite"/>
    </source>
</evidence>
<dbReference type="InterPro" id="IPR025326">
    <property type="entry name" value="DUF4232"/>
</dbReference>
<feature type="compositionally biased region" description="Polar residues" evidence="1">
    <location>
        <begin position="77"/>
        <end position="88"/>
    </location>
</feature>
<dbReference type="RefSeq" id="WP_112279857.1">
    <property type="nucleotide sequence ID" value="NZ_MASW01000001.1"/>
</dbReference>
<reference evidence="3 4" key="1">
    <citation type="submission" date="2016-07" db="EMBL/GenBank/DDBJ databases">
        <title>Draft genome sequence of Prauserella muralis DSM 45305, isolated from a mould-covered wall in an indoor environment.</title>
        <authorList>
            <person name="Ruckert C."/>
            <person name="Albersmeier A."/>
            <person name="Jiang C.-L."/>
            <person name="Jiang Y."/>
            <person name="Kalinowski J."/>
            <person name="Schneider O."/>
            <person name="Winkler A."/>
            <person name="Zotchev S.B."/>
        </authorList>
    </citation>
    <scope>NUCLEOTIDE SEQUENCE [LARGE SCALE GENOMIC DNA]</scope>
    <source>
        <strain evidence="3 4">DSM 45305</strain>
    </source>
</reference>
<evidence type="ECO:0000313" key="3">
    <source>
        <dbReference type="EMBL" id="PXY31821.1"/>
    </source>
</evidence>
<feature type="signal peptide" evidence="2">
    <location>
        <begin position="1"/>
        <end position="25"/>
    </location>
</feature>
<dbReference type="AlphaFoldDB" id="A0A2V4B9T8"/>
<dbReference type="EMBL" id="MASW01000001">
    <property type="protein sequence ID" value="PXY31821.1"/>
    <property type="molecule type" value="Genomic_DNA"/>
</dbReference>
<keyword evidence="4" id="KW-1185">Reference proteome</keyword>
<dbReference type="Proteomes" id="UP000249915">
    <property type="component" value="Unassembled WGS sequence"/>
</dbReference>
<keyword evidence="2" id="KW-0732">Signal</keyword>
<feature type="region of interest" description="Disordered" evidence="1">
    <location>
        <begin position="31"/>
        <end position="88"/>
    </location>
</feature>